<protein>
    <submittedName>
        <fullName evidence="2">Putative sulfite oxidase, mitochondrial</fullName>
    </submittedName>
</protein>
<gene>
    <name evidence="2" type="ORF">E2C01_073327</name>
</gene>
<organism evidence="2 3">
    <name type="scientific">Portunus trituberculatus</name>
    <name type="common">Swimming crab</name>
    <name type="synonym">Neptunus trituberculatus</name>
    <dbReference type="NCBI Taxonomy" id="210409"/>
    <lineage>
        <taxon>Eukaryota</taxon>
        <taxon>Metazoa</taxon>
        <taxon>Ecdysozoa</taxon>
        <taxon>Arthropoda</taxon>
        <taxon>Crustacea</taxon>
        <taxon>Multicrustacea</taxon>
        <taxon>Malacostraca</taxon>
        <taxon>Eumalacostraca</taxon>
        <taxon>Eucarida</taxon>
        <taxon>Decapoda</taxon>
        <taxon>Pleocyemata</taxon>
        <taxon>Brachyura</taxon>
        <taxon>Eubrachyura</taxon>
        <taxon>Portunoidea</taxon>
        <taxon>Portunidae</taxon>
        <taxon>Portuninae</taxon>
        <taxon>Portunus</taxon>
    </lineage>
</organism>
<keyword evidence="3" id="KW-1185">Reference proteome</keyword>
<sequence>MDDPYGNEPRRHAALKPSSKKPFNAEPPLRLLVDSLVTPKQSVGSVLQVRVVACISSRKTLEVGAALESEQH</sequence>
<reference evidence="2 3" key="1">
    <citation type="submission" date="2019-05" db="EMBL/GenBank/DDBJ databases">
        <title>Another draft genome of Portunus trituberculatus and its Hox gene families provides insights of decapod evolution.</title>
        <authorList>
            <person name="Jeong J.-H."/>
            <person name="Song I."/>
            <person name="Kim S."/>
            <person name="Choi T."/>
            <person name="Kim D."/>
            <person name="Ryu S."/>
            <person name="Kim W."/>
        </authorList>
    </citation>
    <scope>NUCLEOTIDE SEQUENCE [LARGE SCALE GENOMIC DNA]</scope>
    <source>
        <tissue evidence="2">Muscle</tissue>
    </source>
</reference>
<dbReference type="Proteomes" id="UP000324222">
    <property type="component" value="Unassembled WGS sequence"/>
</dbReference>
<comment type="caution">
    <text evidence="2">The sequence shown here is derived from an EMBL/GenBank/DDBJ whole genome shotgun (WGS) entry which is preliminary data.</text>
</comment>
<evidence type="ECO:0000256" key="1">
    <source>
        <dbReference type="SAM" id="MobiDB-lite"/>
    </source>
</evidence>
<dbReference type="AlphaFoldDB" id="A0A5B7IA97"/>
<evidence type="ECO:0000313" key="3">
    <source>
        <dbReference type="Proteomes" id="UP000324222"/>
    </source>
</evidence>
<dbReference type="InterPro" id="IPR036374">
    <property type="entry name" value="OxRdtase_Mopterin-bd_sf"/>
</dbReference>
<feature type="region of interest" description="Disordered" evidence="1">
    <location>
        <begin position="1"/>
        <end position="24"/>
    </location>
</feature>
<evidence type="ECO:0000313" key="2">
    <source>
        <dbReference type="EMBL" id="MPC78829.1"/>
    </source>
</evidence>
<dbReference type="OrthoDB" id="10051395at2759"/>
<proteinExistence type="predicted"/>
<dbReference type="Gene3D" id="3.90.420.10">
    <property type="entry name" value="Oxidoreductase, molybdopterin-binding domain"/>
    <property type="match status" value="1"/>
</dbReference>
<dbReference type="EMBL" id="VSRR010049484">
    <property type="protein sequence ID" value="MPC78829.1"/>
    <property type="molecule type" value="Genomic_DNA"/>
</dbReference>
<name>A0A5B7IA97_PORTR</name>
<accession>A0A5B7IA97</accession>